<evidence type="ECO:0000313" key="11">
    <source>
        <dbReference type="EMBL" id="SHJ78342.1"/>
    </source>
</evidence>
<feature type="region of interest" description="Disordered" evidence="8">
    <location>
        <begin position="1"/>
        <end position="30"/>
    </location>
</feature>
<dbReference type="Proteomes" id="UP000184387">
    <property type="component" value="Unassembled WGS sequence"/>
</dbReference>
<evidence type="ECO:0000256" key="4">
    <source>
        <dbReference type="ARBA" id="ARBA00022679"/>
    </source>
</evidence>
<keyword evidence="7" id="KW-0067">ATP-binding</keyword>
<keyword evidence="9" id="KW-1133">Transmembrane helix</keyword>
<proteinExistence type="predicted"/>
<keyword evidence="9" id="KW-0472">Membrane</keyword>
<evidence type="ECO:0000256" key="8">
    <source>
        <dbReference type="SAM" id="MobiDB-lite"/>
    </source>
</evidence>
<organism evidence="11 12">
    <name type="scientific">Muricoccus roseus</name>
    <dbReference type="NCBI Taxonomy" id="198092"/>
    <lineage>
        <taxon>Bacteria</taxon>
        <taxon>Pseudomonadati</taxon>
        <taxon>Pseudomonadota</taxon>
        <taxon>Alphaproteobacteria</taxon>
        <taxon>Acetobacterales</taxon>
        <taxon>Roseomonadaceae</taxon>
        <taxon>Muricoccus</taxon>
    </lineage>
</organism>
<name>A0A1M6M4H2_9PROT</name>
<feature type="transmembrane region" description="Helical" evidence="9">
    <location>
        <begin position="52"/>
        <end position="72"/>
    </location>
</feature>
<keyword evidence="4" id="KW-0808">Transferase</keyword>
<evidence type="ECO:0000256" key="7">
    <source>
        <dbReference type="ARBA" id="ARBA00022840"/>
    </source>
</evidence>
<evidence type="ECO:0000256" key="9">
    <source>
        <dbReference type="SAM" id="Phobius"/>
    </source>
</evidence>
<protein>
    <recommendedName>
        <fullName evidence="2">histidine kinase</fullName>
        <ecNumber evidence="2">2.7.13.3</ecNumber>
    </recommendedName>
</protein>
<dbReference type="Pfam" id="PF02518">
    <property type="entry name" value="HATPase_c"/>
    <property type="match status" value="1"/>
</dbReference>
<keyword evidence="9" id="KW-0812">Transmembrane</keyword>
<evidence type="ECO:0000256" key="1">
    <source>
        <dbReference type="ARBA" id="ARBA00000085"/>
    </source>
</evidence>
<sequence>MPEGPHTAQLVSPQASGASGREMPAAPAPNGDSAVMAGLAQPHRWTFSQRLAVVYGAVSLVILLCAGAFTWWQASLLAERNEELAIAETRRMADRIGSALAQARQGVSVLAMRDPMAQGRDSCESLLNSAHLTMDAIVRHLFVVGADHRVNCSTLPSAAGITSTSSVISIAELTGRPVTGVLGQSRVGLGQVISVAHPMRREGRPDGVVAAAVSVDELRNLTAPHLPDIAGLRVWLFDSGEASASLVGDDEPMPAPPAALHASFISPERPDTGTATEKGTVFIQARATDDLTLIATIPEQALRAGAPLEVALPPLLLALVLLGGMGALFWSVQRFVVVPLEAATRRLEAPDGALPAGDAEDAASDVADLIRRLGATRATRDEAIRLRDMLLREAHHRIKNHLALVASFLRLQERQLSDHAALQALRAAQGRMMAIAMTYELLHDGPGSLVALDQMLERFARALAARDMAEGNAAQVQADLEPLEVPADIAVKIALVVNELATNALKYAFIGRAPGTVRIILRRKGAGGFTLQVADDGAGMPAEPRRGLGMTVVDSLVRGIDARIERQPGPGTSFLITWQPRPEPPRR</sequence>
<evidence type="ECO:0000256" key="5">
    <source>
        <dbReference type="ARBA" id="ARBA00022741"/>
    </source>
</evidence>
<dbReference type="STRING" id="198092.SAMN02745194_03357"/>
<dbReference type="SUPFAM" id="SSF55874">
    <property type="entry name" value="ATPase domain of HSP90 chaperone/DNA topoisomerase II/histidine kinase"/>
    <property type="match status" value="1"/>
</dbReference>
<dbReference type="InterPro" id="IPR003594">
    <property type="entry name" value="HATPase_dom"/>
</dbReference>
<dbReference type="Pfam" id="PF07568">
    <property type="entry name" value="HisKA_2"/>
    <property type="match status" value="1"/>
</dbReference>
<dbReference type="GO" id="GO:0004673">
    <property type="term" value="F:protein histidine kinase activity"/>
    <property type="evidence" value="ECO:0007669"/>
    <property type="project" value="UniProtKB-EC"/>
</dbReference>
<dbReference type="PANTHER" id="PTHR41523:SF8">
    <property type="entry name" value="ETHYLENE RESPONSE SENSOR PROTEIN"/>
    <property type="match status" value="1"/>
</dbReference>
<dbReference type="EMBL" id="FQZF01000020">
    <property type="protein sequence ID" value="SHJ78342.1"/>
    <property type="molecule type" value="Genomic_DNA"/>
</dbReference>
<dbReference type="CDD" id="cd18773">
    <property type="entry name" value="PDC1_HK_sensor"/>
    <property type="match status" value="1"/>
</dbReference>
<dbReference type="GO" id="GO:0005524">
    <property type="term" value="F:ATP binding"/>
    <property type="evidence" value="ECO:0007669"/>
    <property type="project" value="UniProtKB-KW"/>
</dbReference>
<dbReference type="InterPro" id="IPR036890">
    <property type="entry name" value="HATPase_C_sf"/>
</dbReference>
<accession>A0A1M6M4H2</accession>
<keyword evidence="5" id="KW-0547">Nucleotide-binding</keyword>
<keyword evidence="3" id="KW-0597">Phosphoprotein</keyword>
<dbReference type="EC" id="2.7.13.3" evidence="2"/>
<feature type="domain" description="Histidine kinase/HSP90-like ATPase" evidence="10">
    <location>
        <begin position="488"/>
        <end position="582"/>
    </location>
</feature>
<dbReference type="Gene3D" id="3.30.450.20">
    <property type="entry name" value="PAS domain"/>
    <property type="match status" value="2"/>
</dbReference>
<dbReference type="PANTHER" id="PTHR41523">
    <property type="entry name" value="TWO-COMPONENT SYSTEM SENSOR PROTEIN"/>
    <property type="match status" value="1"/>
</dbReference>
<evidence type="ECO:0000256" key="6">
    <source>
        <dbReference type="ARBA" id="ARBA00022777"/>
    </source>
</evidence>
<evidence type="ECO:0000256" key="2">
    <source>
        <dbReference type="ARBA" id="ARBA00012438"/>
    </source>
</evidence>
<dbReference type="AlphaFoldDB" id="A0A1M6M4H2"/>
<dbReference type="Gene3D" id="3.30.565.10">
    <property type="entry name" value="Histidine kinase-like ATPase, C-terminal domain"/>
    <property type="match status" value="1"/>
</dbReference>
<gene>
    <name evidence="11" type="ORF">SAMN02745194_03357</name>
</gene>
<dbReference type="SMART" id="SM00387">
    <property type="entry name" value="HATPase_c"/>
    <property type="match status" value="1"/>
</dbReference>
<evidence type="ECO:0000313" key="12">
    <source>
        <dbReference type="Proteomes" id="UP000184387"/>
    </source>
</evidence>
<dbReference type="InterPro" id="IPR011495">
    <property type="entry name" value="Sig_transdc_His_kin_sub2_dim/P"/>
</dbReference>
<reference evidence="11 12" key="1">
    <citation type="submission" date="2016-11" db="EMBL/GenBank/DDBJ databases">
        <authorList>
            <person name="Jaros S."/>
            <person name="Januszkiewicz K."/>
            <person name="Wedrychowicz H."/>
        </authorList>
    </citation>
    <scope>NUCLEOTIDE SEQUENCE [LARGE SCALE GENOMIC DNA]</scope>
    <source>
        <strain evidence="11 12">DSM 14916</strain>
    </source>
</reference>
<keyword evidence="6 11" id="KW-0418">Kinase</keyword>
<evidence type="ECO:0000256" key="3">
    <source>
        <dbReference type="ARBA" id="ARBA00022553"/>
    </source>
</evidence>
<comment type="catalytic activity">
    <reaction evidence="1">
        <text>ATP + protein L-histidine = ADP + protein N-phospho-L-histidine.</text>
        <dbReference type="EC" id="2.7.13.3"/>
    </reaction>
</comment>
<keyword evidence="12" id="KW-1185">Reference proteome</keyword>
<evidence type="ECO:0000259" key="10">
    <source>
        <dbReference type="SMART" id="SM00387"/>
    </source>
</evidence>